<evidence type="ECO:0000256" key="1">
    <source>
        <dbReference type="ARBA" id="ARBA00004162"/>
    </source>
</evidence>
<dbReference type="PROSITE" id="PS51450">
    <property type="entry name" value="LRR"/>
    <property type="match status" value="1"/>
</dbReference>
<dbReference type="FunFam" id="1.10.510.10:FF:000358">
    <property type="entry name" value="Putative leucine-rich repeat receptor-like serine/threonine-protein kinase"/>
    <property type="match status" value="1"/>
</dbReference>
<evidence type="ECO:0000256" key="12">
    <source>
        <dbReference type="ARBA" id="ARBA00022777"/>
    </source>
</evidence>
<dbReference type="FunFam" id="3.80.10.10:FF:000095">
    <property type="entry name" value="LRR receptor-like serine/threonine-protein kinase GSO1"/>
    <property type="match status" value="1"/>
</dbReference>
<dbReference type="GO" id="GO:0005886">
    <property type="term" value="C:plasma membrane"/>
    <property type="evidence" value="ECO:0007669"/>
    <property type="project" value="UniProtKB-SubCell"/>
</dbReference>
<evidence type="ECO:0000256" key="9">
    <source>
        <dbReference type="ARBA" id="ARBA00022729"/>
    </source>
</evidence>
<gene>
    <name evidence="22" type="ORF">ILEXP_LOCUS32474</name>
</gene>
<dbReference type="PROSITE" id="PS00108">
    <property type="entry name" value="PROTEIN_KINASE_ST"/>
    <property type="match status" value="1"/>
</dbReference>
<comment type="subcellular location">
    <subcellularLocation>
        <location evidence="1">Cell membrane</location>
        <topology evidence="1">Single-pass membrane protein</topology>
    </subcellularLocation>
</comment>
<sequence length="754" mass="83674">INNFTGELPDEIGNLNLERFVIHENSFTGLIPTKIFNSSTLKSLVLGNNDFFGYLPLSMGLWLPNLERLLLDNNNLKGIIPSFISNASKPTILGMSGNSLTGVIPDLGNLRLLSYLILGEHNLTRESSTTELRFFSSLTNCRNLRLLELSLNQLNCALPMSLGNLSTSLVYLAAFGCKLKGNIPSGIGNLSSLEMLSLDSNELTGFIPRGLGSLKHLTRLYLEHNRLQGFIPTDLCQVKSLGHIYLSDNMLHGPIPACLGELKSLTSVFLDSNSLNSTVPLNLWSLTDLLGLNLSSNFLSGYLPSDIGKLRVIAQIDLSWNKLSGDIPSSIGGAQSLVSLSLAGNDIQGPIPQSFGSLINLEFLDLSNNNLSGVIPKSLEALRYLEGDILQTLQLNHSCKMMHYVVHIDCKSRHAEMALSDNQGPKLCLYCYTFYCPPHQQSLRWPLYTCYLDGKNQATDAFSDSNLLGTGSFGTVYKGTMSDEVKIAVKVFNLHIEGAFKSFDVECEAMHNIRHRNLIRVISSCSNMDFKALVLEYMPNGSLDKWLYSHNHYLDIIQRLNIMIDVASALEYLHHGLKTSIVHCDLKPNNVLLDEDMVAHVGDFGVAKLFGEGEFMAQTMTLATIGYTAPEYGREGIISTKGDVYSYGIMLMEMFRRKKPTEEMFAGELSLKSWVDKALHGSIIEVVDTNLMRDEYEHYSAKEHGVSSLLRLAMDCSSDLPDNRINMKDALVRLQKIKVQFLETTEQLKDKGAL</sequence>
<evidence type="ECO:0000256" key="3">
    <source>
        <dbReference type="ARBA" id="ARBA00022475"/>
    </source>
</evidence>
<dbReference type="EMBL" id="CAUOFW020004025">
    <property type="protein sequence ID" value="CAK9163427.1"/>
    <property type="molecule type" value="Genomic_DNA"/>
</dbReference>
<evidence type="ECO:0000256" key="18">
    <source>
        <dbReference type="ARBA" id="ARBA00047899"/>
    </source>
</evidence>
<evidence type="ECO:0000256" key="14">
    <source>
        <dbReference type="ARBA" id="ARBA00022989"/>
    </source>
</evidence>
<dbReference type="Pfam" id="PF00069">
    <property type="entry name" value="Pkinase"/>
    <property type="match status" value="1"/>
</dbReference>
<keyword evidence="3" id="KW-1003">Cell membrane</keyword>
<dbReference type="GO" id="GO:0004674">
    <property type="term" value="F:protein serine/threonine kinase activity"/>
    <property type="evidence" value="ECO:0007669"/>
    <property type="project" value="UniProtKB-KW"/>
</dbReference>
<comment type="catalytic activity">
    <reaction evidence="19">
        <text>L-seryl-[protein] + ATP = O-phospho-L-seryl-[protein] + ADP + H(+)</text>
        <dbReference type="Rhea" id="RHEA:17989"/>
        <dbReference type="Rhea" id="RHEA-COMP:9863"/>
        <dbReference type="Rhea" id="RHEA-COMP:11604"/>
        <dbReference type="ChEBI" id="CHEBI:15378"/>
        <dbReference type="ChEBI" id="CHEBI:29999"/>
        <dbReference type="ChEBI" id="CHEBI:30616"/>
        <dbReference type="ChEBI" id="CHEBI:83421"/>
        <dbReference type="ChEBI" id="CHEBI:456216"/>
        <dbReference type="EC" id="2.7.11.1"/>
    </reaction>
</comment>
<dbReference type="Proteomes" id="UP001642360">
    <property type="component" value="Unassembled WGS sequence"/>
</dbReference>
<keyword evidence="14" id="KW-1133">Transmembrane helix</keyword>
<dbReference type="GO" id="GO:0006952">
    <property type="term" value="P:defense response"/>
    <property type="evidence" value="ECO:0007669"/>
    <property type="project" value="UniProtKB-ARBA"/>
</dbReference>
<feature type="binding site" evidence="20">
    <location>
        <position position="490"/>
    </location>
    <ligand>
        <name>ATP</name>
        <dbReference type="ChEBI" id="CHEBI:30616"/>
    </ligand>
</feature>
<feature type="non-terminal residue" evidence="22">
    <location>
        <position position="1"/>
    </location>
</feature>
<keyword evidence="16" id="KW-0675">Receptor</keyword>
<keyword evidence="8" id="KW-0812">Transmembrane</keyword>
<dbReference type="GO" id="GO:0051707">
    <property type="term" value="P:response to other organism"/>
    <property type="evidence" value="ECO:0007669"/>
    <property type="project" value="UniProtKB-ARBA"/>
</dbReference>
<comment type="catalytic activity">
    <reaction evidence="18">
        <text>L-threonyl-[protein] + ATP = O-phospho-L-threonyl-[protein] + ADP + H(+)</text>
        <dbReference type="Rhea" id="RHEA:46608"/>
        <dbReference type="Rhea" id="RHEA-COMP:11060"/>
        <dbReference type="Rhea" id="RHEA-COMP:11605"/>
        <dbReference type="ChEBI" id="CHEBI:15378"/>
        <dbReference type="ChEBI" id="CHEBI:30013"/>
        <dbReference type="ChEBI" id="CHEBI:30616"/>
        <dbReference type="ChEBI" id="CHEBI:61977"/>
        <dbReference type="ChEBI" id="CHEBI:456216"/>
        <dbReference type="EC" id="2.7.11.1"/>
    </reaction>
</comment>
<accession>A0ABC8T2A8</accession>
<evidence type="ECO:0000256" key="19">
    <source>
        <dbReference type="ARBA" id="ARBA00048679"/>
    </source>
</evidence>
<keyword evidence="5" id="KW-0597">Phosphoprotein</keyword>
<keyword evidence="6" id="KW-0433">Leucine-rich repeat</keyword>
<dbReference type="InterPro" id="IPR051809">
    <property type="entry name" value="Plant_receptor-like_S/T_kinase"/>
</dbReference>
<dbReference type="InterPro" id="IPR008271">
    <property type="entry name" value="Ser/Thr_kinase_AS"/>
</dbReference>
<dbReference type="SMART" id="SM00220">
    <property type="entry name" value="S_TKc"/>
    <property type="match status" value="1"/>
</dbReference>
<dbReference type="InterPro" id="IPR001611">
    <property type="entry name" value="Leu-rich_rpt"/>
</dbReference>
<reference evidence="22 23" key="1">
    <citation type="submission" date="2024-02" db="EMBL/GenBank/DDBJ databases">
        <authorList>
            <person name="Vignale AGUSTIN F."/>
            <person name="Sosa J E."/>
            <person name="Modenutti C."/>
        </authorList>
    </citation>
    <scope>NUCLEOTIDE SEQUENCE [LARGE SCALE GENOMIC DNA]</scope>
</reference>
<evidence type="ECO:0000256" key="17">
    <source>
        <dbReference type="ARBA" id="ARBA00023180"/>
    </source>
</evidence>
<dbReference type="PANTHER" id="PTHR27008">
    <property type="entry name" value="OS04G0122200 PROTEIN"/>
    <property type="match status" value="1"/>
</dbReference>
<keyword evidence="10" id="KW-0677">Repeat</keyword>
<dbReference type="SMART" id="SM00369">
    <property type="entry name" value="LRR_TYP"/>
    <property type="match status" value="5"/>
</dbReference>
<dbReference type="InterPro" id="IPR003591">
    <property type="entry name" value="Leu-rich_rpt_typical-subtyp"/>
</dbReference>
<comment type="caution">
    <text evidence="22">The sequence shown here is derived from an EMBL/GenBank/DDBJ whole genome shotgun (WGS) entry which is preliminary data.</text>
</comment>
<feature type="domain" description="Protein kinase" evidence="21">
    <location>
        <begin position="462"/>
        <end position="742"/>
    </location>
</feature>
<dbReference type="SUPFAM" id="SSF52047">
    <property type="entry name" value="RNI-like"/>
    <property type="match status" value="1"/>
</dbReference>
<dbReference type="Gene3D" id="3.80.10.10">
    <property type="entry name" value="Ribonuclease Inhibitor"/>
    <property type="match status" value="2"/>
</dbReference>
<dbReference type="InterPro" id="IPR017441">
    <property type="entry name" value="Protein_kinase_ATP_BS"/>
</dbReference>
<evidence type="ECO:0000256" key="4">
    <source>
        <dbReference type="ARBA" id="ARBA00022527"/>
    </source>
</evidence>
<dbReference type="InterPro" id="IPR011009">
    <property type="entry name" value="Kinase-like_dom_sf"/>
</dbReference>
<dbReference type="SUPFAM" id="SSF56112">
    <property type="entry name" value="Protein kinase-like (PK-like)"/>
    <property type="match status" value="1"/>
</dbReference>
<evidence type="ECO:0000259" key="21">
    <source>
        <dbReference type="PROSITE" id="PS50011"/>
    </source>
</evidence>
<evidence type="ECO:0000313" key="22">
    <source>
        <dbReference type="EMBL" id="CAK9163427.1"/>
    </source>
</evidence>
<evidence type="ECO:0000256" key="16">
    <source>
        <dbReference type="ARBA" id="ARBA00023170"/>
    </source>
</evidence>
<keyword evidence="12" id="KW-0418">Kinase</keyword>
<dbReference type="InterPro" id="IPR000719">
    <property type="entry name" value="Prot_kinase_dom"/>
</dbReference>
<evidence type="ECO:0000256" key="11">
    <source>
        <dbReference type="ARBA" id="ARBA00022741"/>
    </source>
</evidence>
<evidence type="ECO:0000256" key="20">
    <source>
        <dbReference type="PROSITE-ProRule" id="PRU10141"/>
    </source>
</evidence>
<keyword evidence="7" id="KW-0808">Transferase</keyword>
<keyword evidence="9" id="KW-0732">Signal</keyword>
<dbReference type="PROSITE" id="PS50011">
    <property type="entry name" value="PROTEIN_KINASE_DOM"/>
    <property type="match status" value="1"/>
</dbReference>
<evidence type="ECO:0000256" key="6">
    <source>
        <dbReference type="ARBA" id="ARBA00022614"/>
    </source>
</evidence>
<dbReference type="FunFam" id="3.30.200.20:FF:000661">
    <property type="entry name" value="Serine-threonine protein kinase plant-type"/>
    <property type="match status" value="1"/>
</dbReference>
<proteinExistence type="predicted"/>
<dbReference type="InterPro" id="IPR032675">
    <property type="entry name" value="LRR_dom_sf"/>
</dbReference>
<evidence type="ECO:0000256" key="15">
    <source>
        <dbReference type="ARBA" id="ARBA00023136"/>
    </source>
</evidence>
<dbReference type="EC" id="2.7.11.1" evidence="2"/>
<evidence type="ECO:0000256" key="13">
    <source>
        <dbReference type="ARBA" id="ARBA00022840"/>
    </source>
</evidence>
<dbReference type="PANTHER" id="PTHR27008:SF585">
    <property type="entry name" value="PROTEIN KINASE DOMAIN-CONTAINING PROTEIN"/>
    <property type="match status" value="1"/>
</dbReference>
<dbReference type="Pfam" id="PF00560">
    <property type="entry name" value="LRR_1"/>
    <property type="match status" value="3"/>
</dbReference>
<keyword evidence="23" id="KW-1185">Reference proteome</keyword>
<evidence type="ECO:0000256" key="8">
    <source>
        <dbReference type="ARBA" id="ARBA00022692"/>
    </source>
</evidence>
<keyword evidence="13 20" id="KW-0067">ATP-binding</keyword>
<name>A0ABC8T2A8_9AQUA</name>
<dbReference type="Gene3D" id="3.30.200.20">
    <property type="entry name" value="Phosphorylase Kinase, domain 1"/>
    <property type="match status" value="1"/>
</dbReference>
<keyword evidence="4" id="KW-0723">Serine/threonine-protein kinase</keyword>
<keyword evidence="17" id="KW-0325">Glycoprotein</keyword>
<protein>
    <recommendedName>
        <fullName evidence="2">non-specific serine/threonine protein kinase</fullName>
        <ecNumber evidence="2">2.7.11.1</ecNumber>
    </recommendedName>
</protein>
<dbReference type="Gene3D" id="1.10.510.10">
    <property type="entry name" value="Transferase(Phosphotransferase) domain 1"/>
    <property type="match status" value="1"/>
</dbReference>
<evidence type="ECO:0000256" key="5">
    <source>
        <dbReference type="ARBA" id="ARBA00022553"/>
    </source>
</evidence>
<dbReference type="AlphaFoldDB" id="A0ABC8T2A8"/>
<keyword evidence="11 20" id="KW-0547">Nucleotide-binding</keyword>
<organism evidence="22 23">
    <name type="scientific">Ilex paraguariensis</name>
    <name type="common">yerba mate</name>
    <dbReference type="NCBI Taxonomy" id="185542"/>
    <lineage>
        <taxon>Eukaryota</taxon>
        <taxon>Viridiplantae</taxon>
        <taxon>Streptophyta</taxon>
        <taxon>Embryophyta</taxon>
        <taxon>Tracheophyta</taxon>
        <taxon>Spermatophyta</taxon>
        <taxon>Magnoliopsida</taxon>
        <taxon>eudicotyledons</taxon>
        <taxon>Gunneridae</taxon>
        <taxon>Pentapetalae</taxon>
        <taxon>asterids</taxon>
        <taxon>campanulids</taxon>
        <taxon>Aquifoliales</taxon>
        <taxon>Aquifoliaceae</taxon>
        <taxon>Ilex</taxon>
    </lineage>
</organism>
<dbReference type="PROSITE" id="PS00107">
    <property type="entry name" value="PROTEIN_KINASE_ATP"/>
    <property type="match status" value="1"/>
</dbReference>
<evidence type="ECO:0000313" key="23">
    <source>
        <dbReference type="Proteomes" id="UP001642360"/>
    </source>
</evidence>
<keyword evidence="15" id="KW-0472">Membrane</keyword>
<evidence type="ECO:0000256" key="2">
    <source>
        <dbReference type="ARBA" id="ARBA00012513"/>
    </source>
</evidence>
<dbReference type="Pfam" id="PF13855">
    <property type="entry name" value="LRR_8"/>
    <property type="match status" value="2"/>
</dbReference>
<dbReference type="GO" id="GO:0005524">
    <property type="term" value="F:ATP binding"/>
    <property type="evidence" value="ECO:0007669"/>
    <property type="project" value="UniProtKB-UniRule"/>
</dbReference>
<evidence type="ECO:0000256" key="10">
    <source>
        <dbReference type="ARBA" id="ARBA00022737"/>
    </source>
</evidence>
<evidence type="ECO:0000256" key="7">
    <source>
        <dbReference type="ARBA" id="ARBA00022679"/>
    </source>
</evidence>